<keyword evidence="5" id="KW-0804">Transcription</keyword>
<dbReference type="OrthoDB" id="9789355at2"/>
<dbReference type="Gene3D" id="1.10.10.10">
    <property type="entry name" value="Winged helix-like DNA-binding domain superfamily/Winged helix DNA-binding domain"/>
    <property type="match status" value="1"/>
</dbReference>
<dbReference type="EMBL" id="LCZJ02000023">
    <property type="protein sequence ID" value="KTD86148.1"/>
    <property type="molecule type" value="Genomic_DNA"/>
</dbReference>
<comment type="caution">
    <text evidence="8">The sequence shown here is derived from an EMBL/GenBank/DDBJ whole genome shotgun (WGS) entry which is preliminary data.</text>
</comment>
<dbReference type="RefSeq" id="WP_060624053.1">
    <property type="nucleotide sequence ID" value="NZ_LCZJ02000023.1"/>
</dbReference>
<dbReference type="InterPro" id="IPR013249">
    <property type="entry name" value="RNA_pol_sigma70_r4_t2"/>
</dbReference>
<dbReference type="InterPro" id="IPR007627">
    <property type="entry name" value="RNA_pol_sigma70_r2"/>
</dbReference>
<dbReference type="InterPro" id="IPR036388">
    <property type="entry name" value="WH-like_DNA-bd_sf"/>
</dbReference>
<protein>
    <submittedName>
        <fullName evidence="8">RNA polymerase subunit sigma-24</fullName>
    </submittedName>
</protein>
<dbReference type="Proteomes" id="UP000054709">
    <property type="component" value="Unassembled WGS sequence"/>
</dbReference>
<dbReference type="InterPro" id="IPR014284">
    <property type="entry name" value="RNA_pol_sigma-70_dom"/>
</dbReference>
<organism evidence="8 9">
    <name type="scientific">Paenibacillus etheri</name>
    <dbReference type="NCBI Taxonomy" id="1306852"/>
    <lineage>
        <taxon>Bacteria</taxon>
        <taxon>Bacillati</taxon>
        <taxon>Bacillota</taxon>
        <taxon>Bacilli</taxon>
        <taxon>Bacillales</taxon>
        <taxon>Paenibacillaceae</taxon>
        <taxon>Paenibacillus</taxon>
    </lineage>
</organism>
<keyword evidence="3" id="KW-0731">Sigma factor</keyword>
<dbReference type="AlphaFoldDB" id="A0A0W1AY13"/>
<dbReference type="CDD" id="cd06171">
    <property type="entry name" value="Sigma70_r4"/>
    <property type="match status" value="1"/>
</dbReference>
<name>A0A0W1AY13_9BACL</name>
<dbReference type="InterPro" id="IPR013325">
    <property type="entry name" value="RNA_pol_sigma_r2"/>
</dbReference>
<dbReference type="GO" id="GO:0016987">
    <property type="term" value="F:sigma factor activity"/>
    <property type="evidence" value="ECO:0007669"/>
    <property type="project" value="UniProtKB-KW"/>
</dbReference>
<comment type="similarity">
    <text evidence="1">Belongs to the sigma-70 factor family. ECF subfamily.</text>
</comment>
<dbReference type="GO" id="GO:0003677">
    <property type="term" value="F:DNA binding"/>
    <property type="evidence" value="ECO:0007669"/>
    <property type="project" value="UniProtKB-KW"/>
</dbReference>
<gene>
    <name evidence="8" type="ORF">UQ64_16950</name>
</gene>
<dbReference type="InterPro" id="IPR039425">
    <property type="entry name" value="RNA_pol_sigma-70-like"/>
</dbReference>
<sequence>MEIPESEIFKTIFYEHYPVVRRKLAALVRDESAADDLAQEVFLRLYRNPPDDPAALGAWLHRVLTRIGYDYLDKKARERRLQNKQEQLYDASESPPSGEEIIISKLDQEDVHIWLNELPERDRQALLLRYSGYSYVEIAGELGVRPPVVGTLLHRATEKLRQNATKAIPQTK</sequence>
<dbReference type="PANTHER" id="PTHR43133:SF8">
    <property type="entry name" value="RNA POLYMERASE SIGMA FACTOR HI_1459-RELATED"/>
    <property type="match status" value="1"/>
</dbReference>
<dbReference type="NCBIfam" id="TIGR02937">
    <property type="entry name" value="sigma70-ECF"/>
    <property type="match status" value="1"/>
</dbReference>
<evidence type="ECO:0000313" key="9">
    <source>
        <dbReference type="Proteomes" id="UP000054709"/>
    </source>
</evidence>
<keyword evidence="4" id="KW-0238">DNA-binding</keyword>
<evidence type="ECO:0000256" key="1">
    <source>
        <dbReference type="ARBA" id="ARBA00010641"/>
    </source>
</evidence>
<dbReference type="SUPFAM" id="SSF88659">
    <property type="entry name" value="Sigma3 and sigma4 domains of RNA polymerase sigma factors"/>
    <property type="match status" value="1"/>
</dbReference>
<proteinExistence type="inferred from homology"/>
<dbReference type="Pfam" id="PF04542">
    <property type="entry name" value="Sigma70_r2"/>
    <property type="match status" value="1"/>
</dbReference>
<evidence type="ECO:0000256" key="5">
    <source>
        <dbReference type="ARBA" id="ARBA00023163"/>
    </source>
</evidence>
<dbReference type="PANTHER" id="PTHR43133">
    <property type="entry name" value="RNA POLYMERASE ECF-TYPE SIGMA FACTO"/>
    <property type="match status" value="1"/>
</dbReference>
<reference evidence="8 9" key="1">
    <citation type="journal article" date="2015" name="Int. Biodeterior. Biodegradation">
        <title>Physiological and genetic screening methods for the isolation of methyl tert-butyl ether-degrading bacteria for bioremediation purposes.</title>
        <authorList>
            <person name="Guisado I.M."/>
            <person name="Purswani J."/>
            <person name="Gonzalez Lopez J."/>
            <person name="Pozo C."/>
        </authorList>
    </citation>
    <scope>NUCLEOTIDE SEQUENCE [LARGE SCALE GENOMIC DNA]</scope>
    <source>
        <strain evidence="8 9">SH7</strain>
    </source>
</reference>
<evidence type="ECO:0000259" key="6">
    <source>
        <dbReference type="Pfam" id="PF04542"/>
    </source>
</evidence>
<evidence type="ECO:0000256" key="2">
    <source>
        <dbReference type="ARBA" id="ARBA00023015"/>
    </source>
</evidence>
<evidence type="ECO:0000313" key="8">
    <source>
        <dbReference type="EMBL" id="KTD86148.1"/>
    </source>
</evidence>
<accession>A0A0W1AY13</accession>
<dbReference type="Gene3D" id="1.10.1740.10">
    <property type="match status" value="1"/>
</dbReference>
<dbReference type="InterPro" id="IPR013324">
    <property type="entry name" value="RNA_pol_sigma_r3/r4-like"/>
</dbReference>
<dbReference type="SUPFAM" id="SSF88946">
    <property type="entry name" value="Sigma2 domain of RNA polymerase sigma factors"/>
    <property type="match status" value="1"/>
</dbReference>
<evidence type="ECO:0000259" key="7">
    <source>
        <dbReference type="Pfam" id="PF08281"/>
    </source>
</evidence>
<evidence type="ECO:0000256" key="4">
    <source>
        <dbReference type="ARBA" id="ARBA00023125"/>
    </source>
</evidence>
<dbReference type="GO" id="GO:0006352">
    <property type="term" value="P:DNA-templated transcription initiation"/>
    <property type="evidence" value="ECO:0007669"/>
    <property type="project" value="InterPro"/>
</dbReference>
<dbReference type="Pfam" id="PF08281">
    <property type="entry name" value="Sigma70_r4_2"/>
    <property type="match status" value="1"/>
</dbReference>
<evidence type="ECO:0000256" key="3">
    <source>
        <dbReference type="ARBA" id="ARBA00023082"/>
    </source>
</evidence>
<keyword evidence="9" id="KW-1185">Reference proteome</keyword>
<keyword evidence="2" id="KW-0805">Transcription regulation</keyword>
<feature type="domain" description="RNA polymerase sigma factor 70 region 4 type 2" evidence="7">
    <location>
        <begin position="115"/>
        <end position="160"/>
    </location>
</feature>
<feature type="domain" description="RNA polymerase sigma-70 region 2" evidence="6">
    <location>
        <begin position="15"/>
        <end position="77"/>
    </location>
</feature>